<name>A0A133UJK1_9EURY</name>
<sequence>MSPEKPLAWLGKQKEKRALTLCKSHMEKIVKVTDSMGSAVYSFCNGKKNFEEKSKAVFDNERAADRKKAEVLDELSKGNFPPLSREMIIRLLMTVDDIADNARAAAMKLTFLDSGEINEDVKEGLKKLSDLAKESTVLLKEAFSLLLEDPQEAVEKTGEVEKIEEKADYFRAENLTPRLVKWADESQKPGTSYTLVEVEGNIEEVLDQAENSADVIREIAIRSM</sequence>
<dbReference type="InterPro" id="IPR002727">
    <property type="entry name" value="DUF47"/>
</dbReference>
<dbReference type="InterPro" id="IPR038078">
    <property type="entry name" value="PhoU-like_sf"/>
</dbReference>
<dbReference type="Proteomes" id="UP000070284">
    <property type="component" value="Unassembled WGS sequence"/>
</dbReference>
<protein>
    <recommendedName>
        <fullName evidence="4">Phosphate transport regulator</fullName>
    </recommendedName>
</protein>
<comment type="caution">
    <text evidence="2">The sequence shown here is derived from an EMBL/GenBank/DDBJ whole genome shotgun (WGS) entry which is preliminary data.</text>
</comment>
<organism evidence="2 3">
    <name type="scientific">candidate division MSBL1 archaeon SCGC-AAA259E19</name>
    <dbReference type="NCBI Taxonomy" id="1698264"/>
    <lineage>
        <taxon>Archaea</taxon>
        <taxon>Methanobacteriati</taxon>
        <taxon>Methanobacteriota</taxon>
        <taxon>candidate division MSBL1</taxon>
    </lineage>
</organism>
<evidence type="ECO:0000256" key="1">
    <source>
        <dbReference type="ARBA" id="ARBA00008591"/>
    </source>
</evidence>
<dbReference type="Pfam" id="PF01865">
    <property type="entry name" value="PhoU_div"/>
    <property type="match status" value="1"/>
</dbReference>
<dbReference type="EMBL" id="LHXO01000063">
    <property type="protein sequence ID" value="KXA94362.1"/>
    <property type="molecule type" value="Genomic_DNA"/>
</dbReference>
<dbReference type="InterPro" id="IPR018445">
    <property type="entry name" value="Put_Phosphate_transp_reg"/>
</dbReference>
<proteinExistence type="inferred from homology"/>
<evidence type="ECO:0008006" key="4">
    <source>
        <dbReference type="Google" id="ProtNLM"/>
    </source>
</evidence>
<dbReference type="SUPFAM" id="SSF109755">
    <property type="entry name" value="PhoU-like"/>
    <property type="match status" value="1"/>
</dbReference>
<dbReference type="PANTHER" id="PTHR36536">
    <property type="entry name" value="UPF0111 PROTEIN HI_1603"/>
    <property type="match status" value="1"/>
</dbReference>
<dbReference type="PANTHER" id="PTHR36536:SF3">
    <property type="entry name" value="UPF0111 PROTEIN HI_1603"/>
    <property type="match status" value="1"/>
</dbReference>
<dbReference type="AlphaFoldDB" id="A0A133UJK1"/>
<accession>A0A133UJK1</accession>
<evidence type="ECO:0000313" key="2">
    <source>
        <dbReference type="EMBL" id="KXA94362.1"/>
    </source>
</evidence>
<reference evidence="2 3" key="1">
    <citation type="journal article" date="2016" name="Sci. Rep.">
        <title>Metabolic traits of an uncultured archaeal lineage -MSBL1- from brine pools of the Red Sea.</title>
        <authorList>
            <person name="Mwirichia R."/>
            <person name="Alam I."/>
            <person name="Rashid M."/>
            <person name="Vinu M."/>
            <person name="Ba-Alawi W."/>
            <person name="Anthony Kamau A."/>
            <person name="Kamanda Ngugi D."/>
            <person name="Goker M."/>
            <person name="Klenk H.P."/>
            <person name="Bajic V."/>
            <person name="Stingl U."/>
        </authorList>
    </citation>
    <scope>NUCLEOTIDE SEQUENCE [LARGE SCALE GENOMIC DNA]</scope>
    <source>
        <strain evidence="2">SCGC-AAA259E19</strain>
    </source>
</reference>
<comment type="similarity">
    <text evidence="1">Belongs to the UPF0111 family.</text>
</comment>
<evidence type="ECO:0000313" key="3">
    <source>
        <dbReference type="Proteomes" id="UP000070284"/>
    </source>
</evidence>
<gene>
    <name evidence="2" type="ORF">AKJ65_04640</name>
</gene>
<keyword evidence="3" id="KW-1185">Reference proteome</keyword>
<dbReference type="Gene3D" id="1.20.58.220">
    <property type="entry name" value="Phosphate transport system protein phou homolog 2, domain 2"/>
    <property type="match status" value="1"/>
</dbReference>